<keyword evidence="2" id="KW-1185">Reference proteome</keyword>
<name>A0A9N8N2B2_9BURK</name>
<dbReference type="Gene3D" id="1.10.10.10">
    <property type="entry name" value="Winged helix-like DNA-binding domain superfamily/Winged helix DNA-binding domain"/>
    <property type="match status" value="1"/>
</dbReference>
<organism evidence="1 2">
    <name type="scientific">Paraburkholderia domus</name>
    <dbReference type="NCBI Taxonomy" id="2793075"/>
    <lineage>
        <taxon>Bacteria</taxon>
        <taxon>Pseudomonadati</taxon>
        <taxon>Pseudomonadota</taxon>
        <taxon>Betaproteobacteria</taxon>
        <taxon>Burkholderiales</taxon>
        <taxon>Burkholderiaceae</taxon>
        <taxon>Paraburkholderia</taxon>
    </lineage>
</organism>
<sequence>MRLRSFDSRIKCNYYSYTLSWQGGFAVNTSSRFAFAVHVLALLSLQEGAPLSSEMIAGSVNTNPALIRRLLTMLAEAGLTTSQLGAGGGALLARPPDDITLLEVYRAVDDAQLFAMHREEPNPACMVGRNIQVVLRGIIDEAQQAMEASLGARTLADATSDLVRAERARERKRRPHG</sequence>
<dbReference type="InterPro" id="IPR036390">
    <property type="entry name" value="WH_DNA-bd_sf"/>
</dbReference>
<evidence type="ECO:0008006" key="3">
    <source>
        <dbReference type="Google" id="ProtNLM"/>
    </source>
</evidence>
<dbReference type="SUPFAM" id="SSF46785">
    <property type="entry name" value="Winged helix' DNA-binding domain"/>
    <property type="match status" value="1"/>
</dbReference>
<dbReference type="PROSITE" id="PS51197">
    <property type="entry name" value="HTH_RRF2_2"/>
    <property type="match status" value="1"/>
</dbReference>
<dbReference type="Pfam" id="PF02082">
    <property type="entry name" value="Rrf2"/>
    <property type="match status" value="1"/>
</dbReference>
<evidence type="ECO:0000313" key="1">
    <source>
        <dbReference type="EMBL" id="CAE6911467.1"/>
    </source>
</evidence>
<dbReference type="InterPro" id="IPR036388">
    <property type="entry name" value="WH-like_DNA-bd_sf"/>
</dbReference>
<dbReference type="PANTHER" id="PTHR33221">
    <property type="entry name" value="WINGED HELIX-TURN-HELIX TRANSCRIPTIONAL REGULATOR, RRF2 FAMILY"/>
    <property type="match status" value="1"/>
</dbReference>
<dbReference type="AlphaFoldDB" id="A0A9N8N2B2"/>
<reference evidence="1" key="1">
    <citation type="submission" date="2021-02" db="EMBL/GenBank/DDBJ databases">
        <authorList>
            <person name="Vanwijnsberghe S."/>
        </authorList>
    </citation>
    <scope>NUCLEOTIDE SEQUENCE</scope>
    <source>
        <strain evidence="1">R-70211</strain>
    </source>
</reference>
<evidence type="ECO:0000313" key="2">
    <source>
        <dbReference type="Proteomes" id="UP000675121"/>
    </source>
</evidence>
<dbReference type="InterPro" id="IPR000944">
    <property type="entry name" value="Tscrpt_reg_Rrf2"/>
</dbReference>
<dbReference type="GO" id="GO:0003700">
    <property type="term" value="F:DNA-binding transcription factor activity"/>
    <property type="evidence" value="ECO:0007669"/>
    <property type="project" value="TreeGrafter"/>
</dbReference>
<gene>
    <name evidence="1" type="ORF">R70211_03939</name>
</gene>
<accession>A0A9N8N2B2</accession>
<comment type="caution">
    <text evidence="1">The sequence shown here is derived from an EMBL/GenBank/DDBJ whole genome shotgun (WGS) entry which is preliminary data.</text>
</comment>
<protein>
    <recommendedName>
        <fullName evidence="3">Rrf2 family transcriptional regulator</fullName>
    </recommendedName>
</protein>
<dbReference type="Proteomes" id="UP000675121">
    <property type="component" value="Unassembled WGS sequence"/>
</dbReference>
<proteinExistence type="predicted"/>
<dbReference type="GO" id="GO:0005829">
    <property type="term" value="C:cytosol"/>
    <property type="evidence" value="ECO:0007669"/>
    <property type="project" value="TreeGrafter"/>
</dbReference>
<dbReference type="PANTHER" id="PTHR33221:SF15">
    <property type="entry name" value="HTH-TYPE TRANSCRIPTIONAL REGULATOR YWGB-RELATED"/>
    <property type="match status" value="1"/>
</dbReference>
<dbReference type="EMBL" id="CAJNAS010000010">
    <property type="protein sequence ID" value="CAE6911467.1"/>
    <property type="molecule type" value="Genomic_DNA"/>
</dbReference>